<dbReference type="Gene3D" id="3.40.50.720">
    <property type="entry name" value="NAD(P)-binding Rossmann-like Domain"/>
    <property type="match status" value="2"/>
</dbReference>
<evidence type="ECO:0000259" key="5">
    <source>
        <dbReference type="Pfam" id="PF00389"/>
    </source>
</evidence>
<evidence type="ECO:0000256" key="4">
    <source>
        <dbReference type="RuleBase" id="RU003719"/>
    </source>
</evidence>
<dbReference type="PANTHER" id="PTHR43333:SF1">
    <property type="entry name" value="D-ISOMER SPECIFIC 2-HYDROXYACID DEHYDROGENASE NAD-BINDING DOMAIN-CONTAINING PROTEIN"/>
    <property type="match status" value="1"/>
</dbReference>
<evidence type="ECO:0000256" key="1">
    <source>
        <dbReference type="ARBA" id="ARBA00005854"/>
    </source>
</evidence>
<feature type="domain" description="D-isomer specific 2-hydroxyacid dehydrogenase catalytic" evidence="5">
    <location>
        <begin position="70"/>
        <end position="319"/>
    </location>
</feature>
<keyword evidence="3" id="KW-0520">NAD</keyword>
<accession>A0A0A6VSK9</accession>
<dbReference type="SUPFAM" id="SSF52283">
    <property type="entry name" value="Formate/glycerate dehydrogenase catalytic domain-like"/>
    <property type="match status" value="1"/>
</dbReference>
<evidence type="ECO:0000313" key="7">
    <source>
        <dbReference type="EMBL" id="KHD97955.1"/>
    </source>
</evidence>
<name>A0A0A6VSK9_KOCRO</name>
<dbReference type="SUPFAM" id="SSF51735">
    <property type="entry name" value="NAD(P)-binding Rossmann-fold domains"/>
    <property type="match status" value="1"/>
</dbReference>
<dbReference type="OrthoDB" id="4324715at2"/>
<comment type="similarity">
    <text evidence="1 4">Belongs to the D-isomer specific 2-hydroxyacid dehydrogenase family.</text>
</comment>
<sequence length="333" mass="35713">MSTVREPPRVVVLTAEGTPPPGNEEALRALADVTVVTREGLADALAGTGGRRPAEVLLLWDFFSDALAGAWDAATGLRWVHVAAAGVDAVLFPALRSSAVLVTNAHGVFDRPIAEFVLAAVLAQDKQLHRSARLQREHRWVHRELRRTQGSTALVVGTGGIGRATARLLRAVGVEVRGAGRTARTEDPDFGTVVPAAELAEHAGWADHVVLAAPLTGRTHGIVGPRVLAAMSPHAHLVNVGRGALVDEDALLEALRAGRPAAATLDVFDTEPLPRDHPFWAMDNVHVSAHMCGDVEGWRDELAAQFEDNLRRWTAGERLVDQVDKNAGYVRSR</sequence>
<dbReference type="InterPro" id="IPR006139">
    <property type="entry name" value="D-isomer_2_OHA_DH_cat_dom"/>
</dbReference>
<keyword evidence="8" id="KW-1185">Reference proteome</keyword>
<dbReference type="InterPro" id="IPR006140">
    <property type="entry name" value="D-isomer_DH_NAD-bd"/>
</dbReference>
<proteinExistence type="inferred from homology"/>
<reference evidence="7 8" key="1">
    <citation type="journal article" date="2003" name="Int. J. Syst. Evol. Microbiol.">
        <title>Kocuria polaris sp. nov., an orange-pigmented psychrophilic bacterium isolated from an Antarctic cyanobacterial mat sample.</title>
        <authorList>
            <person name="Reddy G.S."/>
            <person name="Prakash J.S."/>
            <person name="Prabahar V."/>
            <person name="Matsumoto G.I."/>
            <person name="Stackebrandt E."/>
            <person name="Shivaji S."/>
        </authorList>
    </citation>
    <scope>NUCLEOTIDE SEQUENCE [LARGE SCALE GENOMIC DNA]</scope>
    <source>
        <strain evidence="7 8">CMS 76or</strain>
    </source>
</reference>
<dbReference type="Proteomes" id="UP000030466">
    <property type="component" value="Unassembled WGS sequence"/>
</dbReference>
<organism evidence="7 8">
    <name type="scientific">Kocuria rosea subsp. polaris</name>
    <dbReference type="NCBI Taxonomy" id="136273"/>
    <lineage>
        <taxon>Bacteria</taxon>
        <taxon>Bacillati</taxon>
        <taxon>Actinomycetota</taxon>
        <taxon>Actinomycetes</taxon>
        <taxon>Micrococcales</taxon>
        <taxon>Micrococcaceae</taxon>
        <taxon>Kocuria</taxon>
    </lineage>
</organism>
<evidence type="ECO:0000256" key="2">
    <source>
        <dbReference type="ARBA" id="ARBA00023002"/>
    </source>
</evidence>
<gene>
    <name evidence="7" type="ORF">GY22_07705</name>
</gene>
<dbReference type="AlphaFoldDB" id="A0A0A6VSK9"/>
<protein>
    <submittedName>
        <fullName evidence="7">2-hydroxyacid dehydrogenase</fullName>
    </submittedName>
</protein>
<evidence type="ECO:0000313" key="8">
    <source>
        <dbReference type="Proteomes" id="UP000030466"/>
    </source>
</evidence>
<dbReference type="CDD" id="cd05300">
    <property type="entry name" value="2-Hacid_dh_1"/>
    <property type="match status" value="1"/>
</dbReference>
<keyword evidence="2 4" id="KW-0560">Oxidoreductase</keyword>
<dbReference type="PANTHER" id="PTHR43333">
    <property type="entry name" value="2-HACID_DH_C DOMAIN-CONTAINING PROTEIN"/>
    <property type="match status" value="1"/>
</dbReference>
<dbReference type="Pfam" id="PF02826">
    <property type="entry name" value="2-Hacid_dh_C"/>
    <property type="match status" value="1"/>
</dbReference>
<dbReference type="EMBL" id="JSUH01000005">
    <property type="protein sequence ID" value="KHD97955.1"/>
    <property type="molecule type" value="Genomic_DNA"/>
</dbReference>
<evidence type="ECO:0000259" key="6">
    <source>
        <dbReference type="Pfam" id="PF02826"/>
    </source>
</evidence>
<dbReference type="GO" id="GO:0051287">
    <property type="term" value="F:NAD binding"/>
    <property type="evidence" value="ECO:0007669"/>
    <property type="project" value="InterPro"/>
</dbReference>
<evidence type="ECO:0000256" key="3">
    <source>
        <dbReference type="ARBA" id="ARBA00023027"/>
    </source>
</evidence>
<feature type="domain" description="D-isomer specific 2-hydroxyacid dehydrogenase NAD-binding" evidence="6">
    <location>
        <begin position="119"/>
        <end position="291"/>
    </location>
</feature>
<dbReference type="RefSeq" id="WP_035925582.1">
    <property type="nucleotide sequence ID" value="NZ_JSUH01000005.1"/>
</dbReference>
<dbReference type="InterPro" id="IPR036291">
    <property type="entry name" value="NAD(P)-bd_dom_sf"/>
</dbReference>
<dbReference type="GO" id="GO:0016616">
    <property type="term" value="F:oxidoreductase activity, acting on the CH-OH group of donors, NAD or NADP as acceptor"/>
    <property type="evidence" value="ECO:0007669"/>
    <property type="project" value="InterPro"/>
</dbReference>
<dbReference type="Pfam" id="PF00389">
    <property type="entry name" value="2-Hacid_dh"/>
    <property type="match status" value="1"/>
</dbReference>
<comment type="caution">
    <text evidence="7">The sequence shown here is derived from an EMBL/GenBank/DDBJ whole genome shotgun (WGS) entry which is preliminary data.</text>
</comment>